<dbReference type="InterPro" id="IPR050796">
    <property type="entry name" value="SCF_F-box_component"/>
</dbReference>
<dbReference type="Pfam" id="PF08268">
    <property type="entry name" value="FBA_3"/>
    <property type="match status" value="1"/>
</dbReference>
<dbReference type="CDD" id="cd22157">
    <property type="entry name" value="F-box_AtFBW1-like"/>
    <property type="match status" value="1"/>
</dbReference>
<dbReference type="InterPro" id="IPR017451">
    <property type="entry name" value="F-box-assoc_interact_dom"/>
</dbReference>
<reference evidence="2" key="1">
    <citation type="submission" date="2024-10" db="EMBL/GenBank/DDBJ databases">
        <authorList>
            <person name="Ryan C."/>
        </authorList>
    </citation>
    <scope>NUCLEOTIDE SEQUENCE [LARGE SCALE GENOMIC DNA]</scope>
</reference>
<evidence type="ECO:0000313" key="2">
    <source>
        <dbReference type="EMBL" id="CAL5030455.1"/>
    </source>
</evidence>
<dbReference type="EMBL" id="OZ075141">
    <property type="protein sequence ID" value="CAL5030455.1"/>
    <property type="molecule type" value="Genomic_DNA"/>
</dbReference>
<dbReference type="InterPro" id="IPR001810">
    <property type="entry name" value="F-box_dom"/>
</dbReference>
<dbReference type="PROSITE" id="PS50181">
    <property type="entry name" value="FBOX"/>
    <property type="match status" value="1"/>
</dbReference>
<evidence type="ECO:0000259" key="1">
    <source>
        <dbReference type="PROSITE" id="PS50181"/>
    </source>
</evidence>
<dbReference type="PANTHER" id="PTHR31672">
    <property type="entry name" value="BNACNNG10540D PROTEIN"/>
    <property type="match status" value="1"/>
</dbReference>
<dbReference type="SMART" id="SM00256">
    <property type="entry name" value="FBOX"/>
    <property type="match status" value="1"/>
</dbReference>
<dbReference type="Pfam" id="PF00646">
    <property type="entry name" value="F-box"/>
    <property type="match status" value="1"/>
</dbReference>
<name>A0ABC9D2U8_9POAL</name>
<dbReference type="NCBIfam" id="TIGR01640">
    <property type="entry name" value="F_box_assoc_1"/>
    <property type="match status" value="1"/>
</dbReference>
<dbReference type="Gene3D" id="1.20.1280.50">
    <property type="match status" value="1"/>
</dbReference>
<gene>
    <name evidence="2" type="ORF">URODEC1_LOCUS80993</name>
</gene>
<organism evidence="2 3">
    <name type="scientific">Urochloa decumbens</name>
    <dbReference type="NCBI Taxonomy" id="240449"/>
    <lineage>
        <taxon>Eukaryota</taxon>
        <taxon>Viridiplantae</taxon>
        <taxon>Streptophyta</taxon>
        <taxon>Embryophyta</taxon>
        <taxon>Tracheophyta</taxon>
        <taxon>Spermatophyta</taxon>
        <taxon>Magnoliopsida</taxon>
        <taxon>Liliopsida</taxon>
        <taxon>Poales</taxon>
        <taxon>Poaceae</taxon>
        <taxon>PACMAD clade</taxon>
        <taxon>Panicoideae</taxon>
        <taxon>Panicodae</taxon>
        <taxon>Paniceae</taxon>
        <taxon>Melinidinae</taxon>
        <taxon>Urochloa</taxon>
    </lineage>
</organism>
<dbReference type="SUPFAM" id="SSF81383">
    <property type="entry name" value="F-box domain"/>
    <property type="match status" value="1"/>
</dbReference>
<dbReference type="PANTHER" id="PTHR31672:SF13">
    <property type="entry name" value="F-BOX PROTEIN CPR30-LIKE"/>
    <property type="match status" value="1"/>
</dbReference>
<evidence type="ECO:0000313" key="3">
    <source>
        <dbReference type="Proteomes" id="UP001497457"/>
    </source>
</evidence>
<protein>
    <recommendedName>
        <fullName evidence="1">F-box domain-containing protein</fullName>
    </recommendedName>
</protein>
<keyword evidence="3" id="KW-1185">Reference proteome</keyword>
<dbReference type="AlphaFoldDB" id="A0ABC9D2U8"/>
<dbReference type="InterPro" id="IPR013187">
    <property type="entry name" value="F-box-assoc_dom_typ3"/>
</dbReference>
<proteinExistence type="predicted"/>
<sequence>MDIVAAKLKDTSDWNNSEGRTLKTYKRKRRLRRPTIPDELVYEILLRLPAKTLARSRSVCKTWRAIFSNPSFIHTHLKHSASRHEQEPSFLITPHTLSSVIDDDVWPTTFSNSIPFYHWRDGQDTASLVHATDFHGEFGSVYGMSHCDGLVTLPTDTKIYLFNPATGDVLKLPDGQKSNHGFQTAGLGLDPGTNTYKVVRSFYRSVDFYERTYNAGMEVFTIGGHGSCWRIVEDPPYPVKPQLPMHFKGSLYWHIYKELLETPPEGFLRFDLEDETFSFICHPVLPSEEGRPDFVEVGGELCLAQHLTNQIVIWKSPSGDNHQWDRLCAINLPEAWKFRPFNFLGYRILRRDNHICRYDEASRTAKEVVCADQLRYKNPRAGKNFDFVVEDVYFFNIVPYTESLVPLTAGVR</sequence>
<feature type="domain" description="F-box" evidence="1">
    <location>
        <begin position="30"/>
        <end position="77"/>
    </location>
</feature>
<dbReference type="InterPro" id="IPR036047">
    <property type="entry name" value="F-box-like_dom_sf"/>
</dbReference>
<dbReference type="Proteomes" id="UP001497457">
    <property type="component" value="Chromosome 31b"/>
</dbReference>
<accession>A0ABC9D2U8</accession>